<reference evidence="2 3" key="1">
    <citation type="journal article" date="2023" name="G3 (Bethesda)">
        <title>A chromosome-length genome assembly and annotation of blackberry (Rubus argutus, cv. 'Hillquist').</title>
        <authorList>
            <person name="Bruna T."/>
            <person name="Aryal R."/>
            <person name="Dudchenko O."/>
            <person name="Sargent D.J."/>
            <person name="Mead D."/>
            <person name="Buti M."/>
            <person name="Cavallini A."/>
            <person name="Hytonen T."/>
            <person name="Andres J."/>
            <person name="Pham M."/>
            <person name="Weisz D."/>
            <person name="Mascagni F."/>
            <person name="Usai G."/>
            <person name="Natali L."/>
            <person name="Bassil N."/>
            <person name="Fernandez G.E."/>
            <person name="Lomsadze A."/>
            <person name="Armour M."/>
            <person name="Olukolu B."/>
            <person name="Poorten T."/>
            <person name="Britton C."/>
            <person name="Davik J."/>
            <person name="Ashrafi H."/>
            <person name="Aiden E.L."/>
            <person name="Borodovsky M."/>
            <person name="Worthington M."/>
        </authorList>
    </citation>
    <scope>NUCLEOTIDE SEQUENCE [LARGE SCALE GENOMIC DNA]</scope>
    <source>
        <strain evidence="2">PI 553951</strain>
    </source>
</reference>
<accession>A0AAW1YL34</accession>
<dbReference type="PANTHER" id="PTHR37604">
    <property type="entry name" value="TRANSCRIPTION INITIATION FACTOR TFIID SUBUNIT"/>
    <property type="match status" value="1"/>
</dbReference>
<keyword evidence="3" id="KW-1185">Reference proteome</keyword>
<name>A0AAW1YL34_RUBAR</name>
<dbReference type="InterPro" id="IPR009072">
    <property type="entry name" value="Histone-fold"/>
</dbReference>
<evidence type="ECO:0000313" key="2">
    <source>
        <dbReference type="EMBL" id="KAK9949368.1"/>
    </source>
</evidence>
<protein>
    <recommendedName>
        <fullName evidence="4">Bromodomain associated domain-containing protein</fullName>
    </recommendedName>
</protein>
<dbReference type="GO" id="GO:0046982">
    <property type="term" value="F:protein heterodimerization activity"/>
    <property type="evidence" value="ECO:0007669"/>
    <property type="project" value="InterPro"/>
</dbReference>
<dbReference type="EMBL" id="JBEDUW010000001">
    <property type="protein sequence ID" value="KAK9949368.1"/>
    <property type="molecule type" value="Genomic_DNA"/>
</dbReference>
<dbReference type="Gene3D" id="1.10.20.10">
    <property type="entry name" value="Histone, subunit A"/>
    <property type="match status" value="1"/>
</dbReference>
<feature type="region of interest" description="Disordered" evidence="1">
    <location>
        <begin position="592"/>
        <end position="613"/>
    </location>
</feature>
<proteinExistence type="predicted"/>
<gene>
    <name evidence="2" type="ORF">M0R45_004895</name>
</gene>
<evidence type="ECO:0008006" key="4">
    <source>
        <dbReference type="Google" id="ProtNLM"/>
    </source>
</evidence>
<organism evidence="2 3">
    <name type="scientific">Rubus argutus</name>
    <name type="common">Southern blackberry</name>
    <dbReference type="NCBI Taxonomy" id="59490"/>
    <lineage>
        <taxon>Eukaryota</taxon>
        <taxon>Viridiplantae</taxon>
        <taxon>Streptophyta</taxon>
        <taxon>Embryophyta</taxon>
        <taxon>Tracheophyta</taxon>
        <taxon>Spermatophyta</taxon>
        <taxon>Magnoliopsida</taxon>
        <taxon>eudicotyledons</taxon>
        <taxon>Gunneridae</taxon>
        <taxon>Pentapetalae</taxon>
        <taxon>rosids</taxon>
        <taxon>fabids</taxon>
        <taxon>Rosales</taxon>
        <taxon>Rosaceae</taxon>
        <taxon>Rosoideae</taxon>
        <taxon>Rosoideae incertae sedis</taxon>
        <taxon>Rubus</taxon>
    </lineage>
</organism>
<sequence>MALLGDDGRGYELACKLDSCNVWRNWLGDSNYANFVHFLTSPSTWESFMRVDDSKSRAQIQLQLRARALLFDKACVSLFLRPDSNSNSSSSLAVSNLNPTYLQLHADDVYFSLDGSSPEGVQVQQRDHASKIQSKAAFGFGSRYGESEVDNKPPRFKNEELPETWYNQFIERHRVSKPYRLSSADRESEKRTPEEMSAYIKLGVKHKKRCLAFKEDQFVGYGNPLVENASHMNPHSVLDGSNSIDHESSFFPETMFTFNCVPDSALPPMNRMQDDQKVEFYGVLDTLPQVMTRSPVMLERLGIRPEYLSMEQGGSLHRGKNGSAGNKSCLSQEQAAQLSQKVISRMLANVGFEGSSEVPIEVFSQLLSCHIRKLGGSLKVLTDSYRKQCSAIELLKMFLQTVGYSNFGPLADQIKDGSRNFHQQNQQQIHGMQPQLQPQHQNPIRLPQQISRQMHPQMQQMQQIQQMQQLAQSKNVPFQQQQQIERMRRRQPSTPRAGMDMVQDRPMVQVKIETPSELPIDSNAFNSFNSRPPQMQFRQQQIPAMSNPAMQNVTAQSGNQFRHLTSSQIAQIQTQNAGVLRARPVKVEGFQELMGGDASSKHDSDENRLTSPK</sequence>
<dbReference type="AlphaFoldDB" id="A0AAW1YL34"/>
<evidence type="ECO:0000256" key="1">
    <source>
        <dbReference type="SAM" id="MobiDB-lite"/>
    </source>
</evidence>
<evidence type="ECO:0000313" key="3">
    <source>
        <dbReference type="Proteomes" id="UP001457282"/>
    </source>
</evidence>
<dbReference type="Proteomes" id="UP001457282">
    <property type="component" value="Unassembled WGS sequence"/>
</dbReference>
<comment type="caution">
    <text evidence="2">The sequence shown here is derived from an EMBL/GenBank/DDBJ whole genome shotgun (WGS) entry which is preliminary data.</text>
</comment>
<dbReference type="PANTHER" id="PTHR37604:SF1">
    <property type="entry name" value="TRANSCRIPTION INITIATION FACTOR TFIID SUBUNIT"/>
    <property type="match status" value="1"/>
</dbReference>
<feature type="compositionally biased region" description="Basic and acidic residues" evidence="1">
    <location>
        <begin position="599"/>
        <end position="613"/>
    </location>
</feature>